<evidence type="ECO:0000313" key="2">
    <source>
        <dbReference type="Proteomes" id="UP001224359"/>
    </source>
</evidence>
<dbReference type="RefSeq" id="WP_306978432.1">
    <property type="nucleotide sequence ID" value="NZ_JAUSTQ010000021.1"/>
</dbReference>
<gene>
    <name evidence="1" type="ORF">J2S77_002884</name>
</gene>
<evidence type="ECO:0000313" key="1">
    <source>
        <dbReference type="EMBL" id="MDQ0160877.1"/>
    </source>
</evidence>
<name>A0ABT9VJ30_9BACI</name>
<dbReference type="Gene3D" id="3.20.20.140">
    <property type="entry name" value="Metal-dependent hydrolases"/>
    <property type="match status" value="1"/>
</dbReference>
<protein>
    <submittedName>
        <fullName evidence="1">ATPase</fullName>
    </submittedName>
</protein>
<dbReference type="EMBL" id="JAUSTQ010000021">
    <property type="protein sequence ID" value="MDQ0160877.1"/>
    <property type="molecule type" value="Genomic_DNA"/>
</dbReference>
<dbReference type="SUPFAM" id="SSF52540">
    <property type="entry name" value="P-loop containing nucleoside triphosphate hydrolases"/>
    <property type="match status" value="1"/>
</dbReference>
<dbReference type="InterPro" id="IPR016195">
    <property type="entry name" value="Pol/histidinol_Pase-like"/>
</dbReference>
<sequence>MKIDLHTHTKKTKEGDSKNRNIGALDFIEKMQQNNIAICAITNHNHFDLQQFNEIENEEPEFLLLPGIELDIDHEEGHYHFIIICNPSRAKEFKKTFDNDNDRNYNTYNLPYRDLIRKVKEFDVEDVIVFPHFGNKDKKRAIDTDTKNQLKTDLEGYLVILEPGKLHTMGIINAHEELSLVGSDVHDWSTYSSDYLPEIKFKINKFEDFIQLANHTPMFIRNYLNGTDSYNLEVKNGSTNIGGIELYRDINILFGEKGSGKTYLLEEYIQPYFQDLGLNLVHHAGKYYMDNYNELINSFKDKVTIDHEKFESASNDLESIFKYSERKPDNIISQLFKYHKNQTNNKKVQKINKFTSKYNKSPSTDAESIKAEISDNIKKLDDAYSINISLEDYRDKQNFCAFNKELQILKKDMIEKRMEDFKEVFRVERTEKFLHELKNSINRQTGTTSRPNTIGFSSLVNQRLRRLQKNERIKNTLNDLNKREEFLLGELPMKGKVKLSVRYQVLTPEDKAYNSPFRQNTIKNNRDIIEKINDFNISNFKNINKYFEGLIDGINTQDFMNDVIKKTHSMSVGDNINYNPSEGEKAILTVTALLEDNSYDVYLFDELERGLGQKYLSDYVIPKLKRLRDNGKIIIVSTHNSNLAVNTLPSQTIYCDFSPESNEIYYVGNMYANELKCTYSDKIVKWNHTALVHLEGTKTMFKVRRNTFGIN</sequence>
<accession>A0ABT9VJ30</accession>
<proteinExistence type="predicted"/>
<dbReference type="InterPro" id="IPR027417">
    <property type="entry name" value="P-loop_NTPase"/>
</dbReference>
<organism evidence="1 2">
    <name type="scientific">Alkalibacillus salilacus</name>
    <dbReference type="NCBI Taxonomy" id="284582"/>
    <lineage>
        <taxon>Bacteria</taxon>
        <taxon>Bacillati</taxon>
        <taxon>Bacillota</taxon>
        <taxon>Bacilli</taxon>
        <taxon>Bacillales</taxon>
        <taxon>Bacillaceae</taxon>
        <taxon>Alkalibacillus</taxon>
    </lineage>
</organism>
<dbReference type="SUPFAM" id="SSF89550">
    <property type="entry name" value="PHP domain-like"/>
    <property type="match status" value="1"/>
</dbReference>
<reference evidence="1 2" key="1">
    <citation type="submission" date="2023-07" db="EMBL/GenBank/DDBJ databases">
        <title>Genomic Encyclopedia of Type Strains, Phase IV (KMG-IV): sequencing the most valuable type-strain genomes for metagenomic binning, comparative biology and taxonomic classification.</title>
        <authorList>
            <person name="Goeker M."/>
        </authorList>
    </citation>
    <scope>NUCLEOTIDE SEQUENCE [LARGE SCALE GENOMIC DNA]</scope>
    <source>
        <strain evidence="1 2">DSM 16460</strain>
    </source>
</reference>
<dbReference type="Proteomes" id="UP001224359">
    <property type="component" value="Unassembled WGS sequence"/>
</dbReference>
<comment type="caution">
    <text evidence="1">The sequence shown here is derived from an EMBL/GenBank/DDBJ whole genome shotgun (WGS) entry which is preliminary data.</text>
</comment>
<keyword evidence="2" id="KW-1185">Reference proteome</keyword>